<dbReference type="AlphaFoldDB" id="A0A0B7AQI4"/>
<feature type="non-terminal residue" evidence="2">
    <location>
        <position position="1"/>
    </location>
</feature>
<sequence>ICNNYNTVTVTNRTQKNKMAVPPRGHVFTILLLAIICHVAVSQTTTTTTSDDKNNRNGDKNNNGSTE</sequence>
<feature type="region of interest" description="Disordered" evidence="1">
    <location>
        <begin position="44"/>
        <end position="67"/>
    </location>
</feature>
<gene>
    <name evidence="2" type="primary">ORF135284</name>
</gene>
<name>A0A0B7AQI4_9EUPU</name>
<accession>A0A0B7AQI4</accession>
<evidence type="ECO:0000256" key="1">
    <source>
        <dbReference type="SAM" id="MobiDB-lite"/>
    </source>
</evidence>
<proteinExistence type="predicted"/>
<dbReference type="EMBL" id="HACG01036253">
    <property type="protein sequence ID" value="CEK83118.1"/>
    <property type="molecule type" value="Transcribed_RNA"/>
</dbReference>
<feature type="non-terminal residue" evidence="2">
    <location>
        <position position="67"/>
    </location>
</feature>
<feature type="compositionally biased region" description="Basic and acidic residues" evidence="1">
    <location>
        <begin position="50"/>
        <end position="59"/>
    </location>
</feature>
<protein>
    <submittedName>
        <fullName evidence="2">Uncharacterized protein</fullName>
    </submittedName>
</protein>
<organism evidence="2">
    <name type="scientific">Arion vulgaris</name>
    <dbReference type="NCBI Taxonomy" id="1028688"/>
    <lineage>
        <taxon>Eukaryota</taxon>
        <taxon>Metazoa</taxon>
        <taxon>Spiralia</taxon>
        <taxon>Lophotrochozoa</taxon>
        <taxon>Mollusca</taxon>
        <taxon>Gastropoda</taxon>
        <taxon>Heterobranchia</taxon>
        <taxon>Euthyneura</taxon>
        <taxon>Panpulmonata</taxon>
        <taxon>Eupulmonata</taxon>
        <taxon>Stylommatophora</taxon>
        <taxon>Helicina</taxon>
        <taxon>Arionoidea</taxon>
        <taxon>Arionidae</taxon>
        <taxon>Arion</taxon>
    </lineage>
</organism>
<evidence type="ECO:0000313" key="2">
    <source>
        <dbReference type="EMBL" id="CEK83118.1"/>
    </source>
</evidence>
<reference evidence="2" key="1">
    <citation type="submission" date="2014-12" db="EMBL/GenBank/DDBJ databases">
        <title>Insight into the proteome of Arion vulgaris.</title>
        <authorList>
            <person name="Aradska J."/>
            <person name="Bulat T."/>
            <person name="Smidak R."/>
            <person name="Sarate P."/>
            <person name="Gangsoo J."/>
            <person name="Sialana F."/>
            <person name="Bilban M."/>
            <person name="Lubec G."/>
        </authorList>
    </citation>
    <scope>NUCLEOTIDE SEQUENCE</scope>
    <source>
        <tissue evidence="2">Skin</tissue>
    </source>
</reference>